<sequence>MRDAGKINDPESGFIAVHELPDTHTLKDCQFSINYGETLTGLFGVNKYDGELRGYAMSFDEAVNRAFQRFDACLVNIKLTICAAVREGSWYAVIDPHSKRFDGRCVADGKIVVVYHRDLHSLIVHFQKLAVSINARYHEFEVTGVNAVMTQVSRVFVKNMAVPVTAKQAKKKMEQSKRKIQVGWNDHYLAYEVEVPDLAQANIFMDAEKLVDYTPYYCVNFNNSKYIPLKYDLSDIIKHHS</sequence>
<organism evidence="1 2">
    <name type="scientific">Anabarilius grahami</name>
    <name type="common">Kanglang fish</name>
    <name type="synonym">Barilius grahami</name>
    <dbReference type="NCBI Taxonomy" id="495550"/>
    <lineage>
        <taxon>Eukaryota</taxon>
        <taxon>Metazoa</taxon>
        <taxon>Chordata</taxon>
        <taxon>Craniata</taxon>
        <taxon>Vertebrata</taxon>
        <taxon>Euteleostomi</taxon>
        <taxon>Actinopterygii</taxon>
        <taxon>Neopterygii</taxon>
        <taxon>Teleostei</taxon>
        <taxon>Ostariophysi</taxon>
        <taxon>Cypriniformes</taxon>
        <taxon>Xenocyprididae</taxon>
        <taxon>Xenocypridinae</taxon>
        <taxon>Xenocypridinae incertae sedis</taxon>
        <taxon>Anabarilius</taxon>
    </lineage>
</organism>
<evidence type="ECO:0000313" key="2">
    <source>
        <dbReference type="Proteomes" id="UP000281406"/>
    </source>
</evidence>
<dbReference type="AlphaFoldDB" id="A0A3N0XJH4"/>
<name>A0A3N0XJH4_ANAGA</name>
<reference evidence="1 2" key="1">
    <citation type="submission" date="2018-10" db="EMBL/GenBank/DDBJ databases">
        <title>Genome assembly for a Yunnan-Guizhou Plateau 3E fish, Anabarilius grahami (Regan), and its evolutionary and genetic applications.</title>
        <authorList>
            <person name="Jiang W."/>
        </authorList>
    </citation>
    <scope>NUCLEOTIDE SEQUENCE [LARGE SCALE GENOMIC DNA]</scope>
    <source>
        <strain evidence="1">AG-KIZ</strain>
        <tissue evidence="1">Muscle</tissue>
    </source>
</reference>
<dbReference type="EMBL" id="RJVU01071825">
    <property type="protein sequence ID" value="ROI42830.1"/>
    <property type="molecule type" value="Genomic_DNA"/>
</dbReference>
<proteinExistence type="predicted"/>
<keyword evidence="2" id="KW-1185">Reference proteome</keyword>
<dbReference type="OrthoDB" id="10034966at2759"/>
<gene>
    <name evidence="1" type="ORF">DPX16_7107</name>
</gene>
<protein>
    <submittedName>
        <fullName evidence="1">Uncharacterized protein</fullName>
    </submittedName>
</protein>
<comment type="caution">
    <text evidence="1">The sequence shown here is derived from an EMBL/GenBank/DDBJ whole genome shotgun (WGS) entry which is preliminary data.</text>
</comment>
<evidence type="ECO:0000313" key="1">
    <source>
        <dbReference type="EMBL" id="ROI42830.1"/>
    </source>
</evidence>
<dbReference type="Gene3D" id="3.90.70.120">
    <property type="match status" value="1"/>
</dbReference>
<accession>A0A3N0XJH4</accession>
<dbReference type="Proteomes" id="UP000281406">
    <property type="component" value="Unassembled WGS sequence"/>
</dbReference>